<dbReference type="InterPro" id="IPR032710">
    <property type="entry name" value="NTF2-like_dom_sf"/>
</dbReference>
<dbReference type="InterPro" id="IPR037401">
    <property type="entry name" value="SnoaL-like"/>
</dbReference>
<dbReference type="OrthoDB" id="3267758at2"/>
<protein>
    <submittedName>
        <fullName evidence="1">SnoaL-like domain</fullName>
    </submittedName>
</protein>
<gene>
    <name evidence="1" type="ORF">NCTC13652_01582</name>
</gene>
<keyword evidence="2" id="KW-1185">Reference proteome</keyword>
<dbReference type="Pfam" id="PF12680">
    <property type="entry name" value="SnoaL_2"/>
    <property type="match status" value="1"/>
</dbReference>
<evidence type="ECO:0000313" key="1">
    <source>
        <dbReference type="EMBL" id="VEI03381.1"/>
    </source>
</evidence>
<dbReference type="SUPFAM" id="SSF54427">
    <property type="entry name" value="NTF2-like"/>
    <property type="match status" value="1"/>
</dbReference>
<name>A0A3S4W8M5_9ACTN</name>
<proteinExistence type="predicted"/>
<evidence type="ECO:0000313" key="2">
    <source>
        <dbReference type="Proteomes" id="UP000277858"/>
    </source>
</evidence>
<dbReference type="EMBL" id="LR134473">
    <property type="protein sequence ID" value="VEI03381.1"/>
    <property type="molecule type" value="Genomic_DNA"/>
</dbReference>
<dbReference type="Proteomes" id="UP000277858">
    <property type="component" value="Chromosome"/>
</dbReference>
<dbReference type="GeneID" id="82884408"/>
<reference evidence="1 2" key="1">
    <citation type="submission" date="2018-12" db="EMBL/GenBank/DDBJ databases">
        <authorList>
            <consortium name="Pathogen Informatics"/>
        </authorList>
    </citation>
    <scope>NUCLEOTIDE SEQUENCE [LARGE SCALE GENOMIC DNA]</scope>
    <source>
        <strain evidence="1 2">NCTC13652</strain>
    </source>
</reference>
<dbReference type="RefSeq" id="WP_051238622.1">
    <property type="nucleotide sequence ID" value="NZ_CP040635.1"/>
</dbReference>
<dbReference type="AlphaFoldDB" id="A0A3S4W8M5"/>
<dbReference type="Gene3D" id="3.10.450.50">
    <property type="match status" value="1"/>
</dbReference>
<sequence length="131" mass="14193">MAETVLDRYFELSDTAGADPEDFERLIALFADDAVLTPNGGDPVRGRAAIRQFFTAFFARNVASRHMWTTRIEGSRITVAWGVVFKRASGQVFTLNGTDVAEISSAHLIQSLLVRAVQPAPVSADTPGPKA</sequence>
<organism evidence="1 2">
    <name type="scientific">Acidipropionibacterium jensenii</name>
    <dbReference type="NCBI Taxonomy" id="1749"/>
    <lineage>
        <taxon>Bacteria</taxon>
        <taxon>Bacillati</taxon>
        <taxon>Actinomycetota</taxon>
        <taxon>Actinomycetes</taxon>
        <taxon>Propionibacteriales</taxon>
        <taxon>Propionibacteriaceae</taxon>
        <taxon>Acidipropionibacterium</taxon>
    </lineage>
</organism>
<accession>A0A3S4W8M5</accession>